<comment type="function">
    <text evidence="5">NDH-1 shuttles electrons from NADH, via FMN and iron-sulfur (Fe-S) centers, to quinones in the respiratory chain. The immediate electron acceptor for the enzyme in this species is believed to be ubiquinone. Couples the redox reaction to proton translocation (for every two electrons transferred, four hydrogen ions are translocated across the cytoplasmic membrane), and thus conserves the redox energy in a proton gradient.</text>
</comment>
<dbReference type="EMBL" id="AP025739">
    <property type="protein sequence ID" value="BDI31368.1"/>
    <property type="molecule type" value="Genomic_DNA"/>
</dbReference>
<keyword evidence="2 5" id="KW-0812">Transmembrane</keyword>
<evidence type="ECO:0000313" key="9">
    <source>
        <dbReference type="Proteomes" id="UP000287394"/>
    </source>
</evidence>
<keyword evidence="5" id="KW-1278">Translocase</keyword>
<keyword evidence="4 5" id="KW-0472">Membrane</keyword>
<reference evidence="8 9" key="1">
    <citation type="journal article" date="2019" name="Int. J. Syst. Evol. Microbiol.">
        <title>Capsulimonas corticalis gen. nov., sp. nov., an aerobic capsulated bacterium, of a novel bacterial order, Capsulimonadales ord. nov., of the class Armatimonadia of the phylum Armatimonadetes.</title>
        <authorList>
            <person name="Li J."/>
            <person name="Kudo C."/>
            <person name="Tonouchi A."/>
        </authorList>
    </citation>
    <scope>NUCLEOTIDE SEQUENCE [LARGE SCALE GENOMIC DNA]</scope>
    <source>
        <strain evidence="8 9">AX-7</strain>
    </source>
</reference>
<feature type="transmembrane region" description="Helical" evidence="5">
    <location>
        <begin position="297"/>
        <end position="316"/>
    </location>
</feature>
<gene>
    <name evidence="8" type="primary">nuoN-1</name>
    <name evidence="5" type="synonym">nuoN</name>
    <name evidence="8" type="ORF">CCAX7_34190</name>
</gene>
<keyword evidence="3 5" id="KW-1133">Transmembrane helix</keyword>
<dbReference type="EC" id="7.1.1.-" evidence="5"/>
<dbReference type="Pfam" id="PF00361">
    <property type="entry name" value="Proton_antipo_M"/>
    <property type="match status" value="1"/>
</dbReference>
<feature type="transmembrane region" description="Helical" evidence="5">
    <location>
        <begin position="272"/>
        <end position="290"/>
    </location>
</feature>
<evidence type="ECO:0000256" key="1">
    <source>
        <dbReference type="ARBA" id="ARBA00004127"/>
    </source>
</evidence>
<dbReference type="GO" id="GO:0008137">
    <property type="term" value="F:NADH dehydrogenase (ubiquinone) activity"/>
    <property type="evidence" value="ECO:0007669"/>
    <property type="project" value="InterPro"/>
</dbReference>
<feature type="transmembrane region" description="Helical" evidence="5">
    <location>
        <begin position="39"/>
        <end position="60"/>
    </location>
</feature>
<dbReference type="InterPro" id="IPR001750">
    <property type="entry name" value="ND/Mrp_TM"/>
</dbReference>
<evidence type="ECO:0000259" key="7">
    <source>
        <dbReference type="Pfam" id="PF00361"/>
    </source>
</evidence>
<evidence type="ECO:0000256" key="2">
    <source>
        <dbReference type="ARBA" id="ARBA00022692"/>
    </source>
</evidence>
<dbReference type="GO" id="GO:0005886">
    <property type="term" value="C:plasma membrane"/>
    <property type="evidence" value="ECO:0007669"/>
    <property type="project" value="UniProtKB-SubCell"/>
</dbReference>
<dbReference type="RefSeq" id="WP_119322347.1">
    <property type="nucleotide sequence ID" value="NZ_AP025739.1"/>
</dbReference>
<evidence type="ECO:0000256" key="3">
    <source>
        <dbReference type="ARBA" id="ARBA00022989"/>
    </source>
</evidence>
<feature type="transmembrane region" description="Helical" evidence="5">
    <location>
        <begin position="105"/>
        <end position="123"/>
    </location>
</feature>
<keyword evidence="5" id="KW-0874">Quinone</keyword>
<dbReference type="GO" id="GO:0048038">
    <property type="term" value="F:quinone binding"/>
    <property type="evidence" value="ECO:0007669"/>
    <property type="project" value="UniProtKB-KW"/>
</dbReference>
<organism evidence="8 9">
    <name type="scientific">Capsulimonas corticalis</name>
    <dbReference type="NCBI Taxonomy" id="2219043"/>
    <lineage>
        <taxon>Bacteria</taxon>
        <taxon>Bacillati</taxon>
        <taxon>Armatimonadota</taxon>
        <taxon>Armatimonadia</taxon>
        <taxon>Capsulimonadales</taxon>
        <taxon>Capsulimonadaceae</taxon>
        <taxon>Capsulimonas</taxon>
    </lineage>
</organism>
<dbReference type="AlphaFoldDB" id="A0A402CYD0"/>
<feature type="transmembrane region" description="Helical" evidence="5">
    <location>
        <begin position="447"/>
        <end position="465"/>
    </location>
</feature>
<comment type="similarity">
    <text evidence="5">Belongs to the complex I subunit 2 family.</text>
</comment>
<dbReference type="Proteomes" id="UP000287394">
    <property type="component" value="Chromosome"/>
</dbReference>
<feature type="transmembrane region" description="Helical" evidence="5">
    <location>
        <begin position="322"/>
        <end position="346"/>
    </location>
</feature>
<feature type="transmembrane region" description="Helical" evidence="5">
    <location>
        <begin position="202"/>
        <end position="224"/>
    </location>
</feature>
<evidence type="ECO:0000256" key="5">
    <source>
        <dbReference type="HAMAP-Rule" id="MF_00445"/>
    </source>
</evidence>
<keyword evidence="5" id="KW-1003">Cell membrane</keyword>
<dbReference type="PANTHER" id="PTHR22773">
    <property type="entry name" value="NADH DEHYDROGENASE"/>
    <property type="match status" value="1"/>
</dbReference>
<comment type="catalytic activity">
    <reaction evidence="5">
        <text>a quinone + NADH + 5 H(+)(in) = a quinol + NAD(+) + 4 H(+)(out)</text>
        <dbReference type="Rhea" id="RHEA:57888"/>
        <dbReference type="ChEBI" id="CHEBI:15378"/>
        <dbReference type="ChEBI" id="CHEBI:24646"/>
        <dbReference type="ChEBI" id="CHEBI:57540"/>
        <dbReference type="ChEBI" id="CHEBI:57945"/>
        <dbReference type="ChEBI" id="CHEBI:132124"/>
    </reaction>
</comment>
<feature type="transmembrane region" description="Helical" evidence="5">
    <location>
        <begin position="245"/>
        <end position="266"/>
    </location>
</feature>
<keyword evidence="5" id="KW-0813">Transport</keyword>
<protein>
    <recommendedName>
        <fullName evidence="5">NADH-quinone oxidoreductase subunit N</fullName>
        <ecNumber evidence="5">7.1.1.-</ecNumber>
    </recommendedName>
    <alternativeName>
        <fullName evidence="5">NADH dehydrogenase I subunit N</fullName>
    </alternativeName>
    <alternativeName>
        <fullName evidence="5">NDH-1 subunit N</fullName>
    </alternativeName>
</protein>
<evidence type="ECO:0000313" key="8">
    <source>
        <dbReference type="EMBL" id="BDI31368.1"/>
    </source>
</evidence>
<accession>A0A402CYD0</accession>
<dbReference type="GO" id="GO:0050136">
    <property type="term" value="F:NADH dehydrogenase (quinone) (non-electrogenic) activity"/>
    <property type="evidence" value="ECO:0007669"/>
    <property type="project" value="UniProtKB-UniRule"/>
</dbReference>
<evidence type="ECO:0000256" key="4">
    <source>
        <dbReference type="ARBA" id="ARBA00023136"/>
    </source>
</evidence>
<keyword evidence="5" id="KW-0830">Ubiquinone</keyword>
<feature type="transmembrane region" description="Helical" evidence="5">
    <location>
        <begin position="367"/>
        <end position="393"/>
    </location>
</feature>
<comment type="subunit">
    <text evidence="5">NDH-1 is composed of 14 different subunits. Subunits NuoA, H, J, K, L, M, N constitute the membrane sector of the complex.</text>
</comment>
<keyword evidence="5" id="KW-0520">NAD</keyword>
<feature type="transmembrane region" description="Helical" evidence="5">
    <location>
        <begin position="12"/>
        <end position="32"/>
    </location>
</feature>
<feature type="transmembrane region" description="Helical" evidence="5">
    <location>
        <begin position="129"/>
        <end position="150"/>
    </location>
</feature>
<dbReference type="HAMAP" id="MF_00445">
    <property type="entry name" value="NDH1_NuoN_1"/>
    <property type="match status" value="1"/>
</dbReference>
<dbReference type="GO" id="GO:0012505">
    <property type="term" value="C:endomembrane system"/>
    <property type="evidence" value="ECO:0007669"/>
    <property type="project" value="UniProtKB-SubCell"/>
</dbReference>
<evidence type="ECO:0000256" key="6">
    <source>
        <dbReference type="RuleBase" id="RU000320"/>
    </source>
</evidence>
<feature type="domain" description="NADH:quinone oxidoreductase/Mrp antiporter transmembrane" evidence="7">
    <location>
        <begin position="125"/>
        <end position="416"/>
    </location>
</feature>
<proteinExistence type="inferred from homology"/>
<dbReference type="InterPro" id="IPR010096">
    <property type="entry name" value="NADH-Q_OxRdtase_suN/2"/>
</dbReference>
<feature type="transmembrane region" description="Helical" evidence="5">
    <location>
        <begin position="162"/>
        <end position="182"/>
    </location>
</feature>
<feature type="transmembrane region" description="Helical" evidence="5">
    <location>
        <begin position="405"/>
        <end position="426"/>
    </location>
</feature>
<dbReference type="OrthoDB" id="9811718at2"/>
<comment type="subcellular location">
    <subcellularLocation>
        <location evidence="5">Cell membrane</location>
        <topology evidence="5">Multi-pass membrane protein</topology>
    </subcellularLocation>
    <subcellularLocation>
        <location evidence="1">Endomembrane system</location>
        <topology evidence="1">Multi-pass membrane protein</topology>
    </subcellularLocation>
    <subcellularLocation>
        <location evidence="6">Membrane</location>
        <topology evidence="6">Multi-pass membrane protein</topology>
    </subcellularLocation>
</comment>
<dbReference type="NCBIfam" id="TIGR01770">
    <property type="entry name" value="NDH_I_N"/>
    <property type="match status" value="1"/>
</dbReference>
<dbReference type="KEGG" id="ccot:CCAX7_34190"/>
<feature type="transmembrane region" description="Helical" evidence="5">
    <location>
        <begin position="75"/>
        <end position="93"/>
    </location>
</feature>
<dbReference type="FunCoup" id="A0A402CYD0">
    <property type="interactions" value="136"/>
</dbReference>
<name>A0A402CYD0_9BACT</name>
<dbReference type="GO" id="GO:0042773">
    <property type="term" value="P:ATP synthesis coupled electron transport"/>
    <property type="evidence" value="ECO:0007669"/>
    <property type="project" value="InterPro"/>
</dbReference>
<keyword evidence="9" id="KW-1185">Reference proteome</keyword>
<sequence>MISIPSNDFFAVSPLLIVILTAMIVLMVDLALPRDRKGLLVGISLIGLVAAVFASAALWGRGLNAFAGSVAADNFAILFQFILLIVAGLSVLLSERYIQLKGINYGEYYALMLFSTSGAMLMATSRELITIFVGLEVLSIALYILAGFARTEARSEESAMKYFLLGAFSSGFFLYGIALLYGGTGTTRLDLMAQVPGGLQSVYSIAGMALLLVGLGFKAAIVPFHSWTPDVYEGAPTSVTAFMSAGAKAGAFAALIRVAIAFLPVSHYFHDVLWALAILTMIVGNIIAVQQTNIKRMLAYSSIAHAGYILVGLIAQNEVGRAGIIFYVLSYTFMNLGAFGILILLARRGDELTQIQDLEGLSERQPAAAALMAIFMLSLAGIPPTAGFIGKFFLFSGAIQAHEYWLASIGLLASVVGVFYYLWIIVRMYFKPARREFPTGIWNNSPGASIAVGFCALLSILLGLVPSTFYNPSLSGAQSLIAPVAPIAAPAIPVAKAEGPQVSANVR</sequence>